<feature type="transmembrane region" description="Helical" evidence="2">
    <location>
        <begin position="163"/>
        <end position="183"/>
    </location>
</feature>
<reference evidence="3 4" key="1">
    <citation type="submission" date="2017-03" db="EMBL/GenBank/DDBJ databases">
        <title>Draft genome sequence of Streptomyces scabrisporus NF3, endophyte isolated from Amphipterygium adstringens.</title>
        <authorList>
            <person name="Vazquez M."/>
            <person name="Ceapa C.D."/>
            <person name="Rodriguez Luna D."/>
            <person name="Sanchez Esquivel S."/>
        </authorList>
    </citation>
    <scope>NUCLEOTIDE SEQUENCE [LARGE SCALE GENOMIC DNA]</scope>
    <source>
        <strain evidence="3 4">NF3</strain>
    </source>
</reference>
<gene>
    <name evidence="3" type="ORF">B4N89_00715</name>
</gene>
<sequence length="246" mass="25907">MTDYPLSLAVEDFVPVLLTAGGAALLVPYLAHRAPRAAQRAATGTCLIFAGGLAKAGWKLTVALDGPDLRWLEKALFPCLGVGFALLAHAALTARANPGTPSTRTEEVASRPPPLWAFLAPAAVAGAAAAAVRGTWPLLLLTVAMSALTAVRLIILARADDDIPSAALLGTWLLGMFALGPLASRPDQSVTLQWIEQSCNTLTQAAFAWACARLARRHRRTDAHPKAPFAGSSRRTGTRTERKSTT</sequence>
<accession>A0A1T3NSK4</accession>
<keyword evidence="4" id="KW-1185">Reference proteome</keyword>
<dbReference type="STRING" id="159449.B4N89_00715"/>
<feature type="region of interest" description="Disordered" evidence="1">
    <location>
        <begin position="222"/>
        <end position="246"/>
    </location>
</feature>
<evidence type="ECO:0000256" key="1">
    <source>
        <dbReference type="SAM" id="MobiDB-lite"/>
    </source>
</evidence>
<dbReference type="Proteomes" id="UP000190037">
    <property type="component" value="Unassembled WGS sequence"/>
</dbReference>
<keyword evidence="2" id="KW-0472">Membrane</keyword>
<dbReference type="AlphaFoldDB" id="A0A1T3NSK4"/>
<dbReference type="OrthoDB" id="3380414at2"/>
<feature type="transmembrane region" description="Helical" evidence="2">
    <location>
        <begin position="13"/>
        <end position="31"/>
    </location>
</feature>
<keyword evidence="2" id="KW-0812">Transmembrane</keyword>
<dbReference type="EMBL" id="MWQN01000001">
    <property type="protein sequence ID" value="OPC79662.1"/>
    <property type="molecule type" value="Genomic_DNA"/>
</dbReference>
<keyword evidence="2" id="KW-1133">Transmembrane helix</keyword>
<organism evidence="3 4">
    <name type="scientific">Embleya scabrispora</name>
    <dbReference type="NCBI Taxonomy" id="159449"/>
    <lineage>
        <taxon>Bacteria</taxon>
        <taxon>Bacillati</taxon>
        <taxon>Actinomycetota</taxon>
        <taxon>Actinomycetes</taxon>
        <taxon>Kitasatosporales</taxon>
        <taxon>Streptomycetaceae</taxon>
        <taxon>Embleya</taxon>
    </lineage>
</organism>
<feature type="transmembrane region" description="Helical" evidence="2">
    <location>
        <begin position="138"/>
        <end position="157"/>
    </location>
</feature>
<protein>
    <submittedName>
        <fullName evidence="3">Uncharacterized protein</fullName>
    </submittedName>
</protein>
<dbReference type="RefSeq" id="WP_078973926.1">
    <property type="nucleotide sequence ID" value="NZ_MWQN01000001.1"/>
</dbReference>
<comment type="caution">
    <text evidence="3">The sequence shown here is derived from an EMBL/GenBank/DDBJ whole genome shotgun (WGS) entry which is preliminary data.</text>
</comment>
<evidence type="ECO:0000313" key="4">
    <source>
        <dbReference type="Proteomes" id="UP000190037"/>
    </source>
</evidence>
<evidence type="ECO:0000313" key="3">
    <source>
        <dbReference type="EMBL" id="OPC79662.1"/>
    </source>
</evidence>
<evidence type="ECO:0000256" key="2">
    <source>
        <dbReference type="SAM" id="Phobius"/>
    </source>
</evidence>
<proteinExistence type="predicted"/>
<name>A0A1T3NSK4_9ACTN</name>